<dbReference type="InterPro" id="IPR016177">
    <property type="entry name" value="DNA-bd_dom_sf"/>
</dbReference>
<dbReference type="Gene3D" id="3.90.75.20">
    <property type="match status" value="1"/>
</dbReference>
<sequence length="159" mass="18750">MHKDITYEQVRKLFRYDSNSGELFWEKRTSSMCKMNKPAGNIGSHGYRTIMVKYINYLSHRLVWLYHYGYFPENEIDHIDQNKLNNHINNLREVSSTCNSRNCGNRKDNISGVKGVVPYKSRSKWRAHITVSGKMITLGYFVKFVDAVMARYEKEKELN</sequence>
<protein>
    <recommendedName>
        <fullName evidence="1">HNH nuclease domain-containing protein</fullName>
    </recommendedName>
</protein>
<dbReference type="Pfam" id="PF13392">
    <property type="entry name" value="HNH_3"/>
    <property type="match status" value="1"/>
</dbReference>
<organism evidence="2">
    <name type="scientific">marine sediment metagenome</name>
    <dbReference type="NCBI Taxonomy" id="412755"/>
    <lineage>
        <taxon>unclassified sequences</taxon>
        <taxon>metagenomes</taxon>
        <taxon>ecological metagenomes</taxon>
    </lineage>
</organism>
<dbReference type="SUPFAM" id="SSF54171">
    <property type="entry name" value="DNA-binding domain"/>
    <property type="match status" value="1"/>
</dbReference>
<feature type="non-terminal residue" evidence="2">
    <location>
        <position position="159"/>
    </location>
</feature>
<dbReference type="EMBL" id="LAZR01052062">
    <property type="protein sequence ID" value="KKK83792.1"/>
    <property type="molecule type" value="Genomic_DNA"/>
</dbReference>
<dbReference type="GO" id="GO:0003677">
    <property type="term" value="F:DNA binding"/>
    <property type="evidence" value="ECO:0007669"/>
    <property type="project" value="InterPro"/>
</dbReference>
<comment type="caution">
    <text evidence="2">The sequence shown here is derived from an EMBL/GenBank/DDBJ whole genome shotgun (WGS) entry which is preliminary data.</text>
</comment>
<feature type="domain" description="HNH nuclease" evidence="1">
    <location>
        <begin position="58"/>
        <end position="101"/>
    </location>
</feature>
<gene>
    <name evidence="2" type="ORF">LCGC14_2789800</name>
</gene>
<name>A0A0F8YQU9_9ZZZZ</name>
<reference evidence="2" key="1">
    <citation type="journal article" date="2015" name="Nature">
        <title>Complex archaea that bridge the gap between prokaryotes and eukaryotes.</title>
        <authorList>
            <person name="Spang A."/>
            <person name="Saw J.H."/>
            <person name="Jorgensen S.L."/>
            <person name="Zaremba-Niedzwiedzka K."/>
            <person name="Martijn J."/>
            <person name="Lind A.E."/>
            <person name="van Eijk R."/>
            <person name="Schleper C."/>
            <person name="Guy L."/>
            <person name="Ettema T.J."/>
        </authorList>
    </citation>
    <scope>NUCLEOTIDE SEQUENCE</scope>
</reference>
<evidence type="ECO:0000259" key="1">
    <source>
        <dbReference type="Pfam" id="PF13392"/>
    </source>
</evidence>
<dbReference type="InterPro" id="IPR003615">
    <property type="entry name" value="HNH_nuc"/>
</dbReference>
<proteinExistence type="predicted"/>
<dbReference type="AlphaFoldDB" id="A0A0F8YQU9"/>
<dbReference type="SUPFAM" id="SSF54060">
    <property type="entry name" value="His-Me finger endonucleases"/>
    <property type="match status" value="1"/>
</dbReference>
<evidence type="ECO:0000313" key="2">
    <source>
        <dbReference type="EMBL" id="KKK83792.1"/>
    </source>
</evidence>
<dbReference type="InterPro" id="IPR044925">
    <property type="entry name" value="His-Me_finger_sf"/>
</dbReference>
<accession>A0A0F8YQU9</accession>